<keyword evidence="2" id="KW-1185">Reference proteome</keyword>
<evidence type="ECO:0000313" key="1">
    <source>
        <dbReference type="EMBL" id="QES31450.1"/>
    </source>
</evidence>
<evidence type="ECO:0000313" key="2">
    <source>
        <dbReference type="Proteomes" id="UP000323046"/>
    </source>
</evidence>
<evidence type="ECO:0008006" key="3">
    <source>
        <dbReference type="Google" id="ProtNLM"/>
    </source>
</evidence>
<protein>
    <recommendedName>
        <fullName evidence="3">GNAT family N-acetyltransferase</fullName>
    </recommendedName>
</protein>
<dbReference type="AlphaFoldDB" id="A0A5P2BNA3"/>
<sequence length="186" mass="20471">MRMLDTAAERQEAAALVQDRQGWLIRHGLPLPGDEDVPAQFRAAQTRSAGLFEDGRMLACLIPEHTPDIRWGQGPCLFLRSLYTLPGHPDDVTRLITLWASDVAARHGLPRIRAEVPTRQLRDPAPVARLLNRLIDMGWALHGAGDGQAGEVAHLELSAERRSGLHALLSCRVRVPQPAHGERSAT</sequence>
<organism evidence="1 2">
    <name type="scientific">Streptomyces venezuelae</name>
    <dbReference type="NCBI Taxonomy" id="54571"/>
    <lineage>
        <taxon>Bacteria</taxon>
        <taxon>Bacillati</taxon>
        <taxon>Actinomycetota</taxon>
        <taxon>Actinomycetes</taxon>
        <taxon>Kitasatosporales</taxon>
        <taxon>Streptomycetaceae</taxon>
        <taxon>Streptomyces</taxon>
    </lineage>
</organism>
<dbReference type="EMBL" id="CP029193">
    <property type="protein sequence ID" value="QES31450.1"/>
    <property type="molecule type" value="Genomic_DNA"/>
</dbReference>
<dbReference type="OrthoDB" id="4257943at2"/>
<gene>
    <name evidence="1" type="ORF">DEJ47_12755</name>
</gene>
<reference evidence="1 2" key="1">
    <citation type="submission" date="2018-05" db="EMBL/GenBank/DDBJ databases">
        <title>Streptomyces venezuelae.</title>
        <authorList>
            <person name="Kim W."/>
            <person name="Lee N."/>
            <person name="Cho B.-K."/>
        </authorList>
    </citation>
    <scope>NUCLEOTIDE SEQUENCE [LARGE SCALE GENOMIC DNA]</scope>
    <source>
        <strain evidence="1 2">ATCC 14583</strain>
    </source>
</reference>
<dbReference type="Proteomes" id="UP000323046">
    <property type="component" value="Chromosome"/>
</dbReference>
<accession>A0A5P2BNA3</accession>
<name>A0A5P2BNA3_STRVZ</name>
<proteinExistence type="predicted"/>